<dbReference type="GO" id="GO:0000045">
    <property type="term" value="P:autophagosome assembly"/>
    <property type="evidence" value="ECO:0007669"/>
    <property type="project" value="TreeGrafter"/>
</dbReference>
<sequence length="961" mass="106078">MEVIGEYEYNKKDLIGHGAFAVVFKGRSRKTPDLPVAIKSITKKNLAKSQNLLSKEIKILKELSDLHHENVVALFDCKETTNHVYLVMEYCNGGDLADYLQAKGTLSEGTIATFLRQIAAAMKALNAKGIVHRDMKPQNILLCHSGKSNAPANEIRLKIADFGFARFLQDGVMAATLCGSPMYMAPEVIMSLQYDAKADLWSIGTIVFQCLTGKAPFQAQTPQQLKHFYEKHAELKPNIPKDTSAELRDLLLKMLKRNAKDRIEFEDFFVHPFLKPPSPVVASSPVPVPGKRASQGFSSESPTPPRCVSTSPLSGKVEYSTPPSRTLQTFKQEAITRQMSQEGEYLRVDRQTDTPRCNSPAEDFVLVPEGLPSDQSDNSDRGRAISAEDLRHYGDTPPPSLDSVTANIQSGNVAFRKTDEDISPSRPSTLPMPIQGSNQSEPIPVPSQVQAYRRIQSGSSPLSSPRKVAMDISPVGSNKNLAKAGMVTASPKGENKFAGPDIGSYSPPNVKFSIGTPPSVSSPWRRGSVGTSPGAQYGNQPTSGSPKRRASGSSPHYQYTVPGSLPAILDSPSHFARGRGSPSPDNMPHEPVAAPFGRTRPQTVPENLTNRQYNLAEINRVKRNLVEQGRCNTDPSVMGNYGGGSLLSQQLVKAALSTQQGLNQFEGQVMPFGSRTVNNDVITSPSRDYPMPLDNDRSGLYRRHSANSPSPPPNVMFAQSPPNMEGPVAFVAPGLAEETLMDDNHNETMAKLSFVHDLVNCIMELALSRGAPLNTFSESTNFKPNEALPAEQMPRFIEAQRHLEQLVLYVRALHLLSSSLQLARKEIKDERLQISNSLKDVLKQMNEKYHKCVSLCKHIQQRLGITIRNALTPQIVVATADKLIYNYAIEMCQTAVLDELFGNPQECFRRYQMAHILLHSLSQQAKNMTDKQLLNKYKDAVERRLSHIHTSHNYLQYEEAS</sequence>
<dbReference type="Pfam" id="PF00069">
    <property type="entry name" value="Pkinase"/>
    <property type="match status" value="1"/>
</dbReference>
<evidence type="ECO:0000256" key="6">
    <source>
        <dbReference type="PROSITE-ProRule" id="PRU10141"/>
    </source>
</evidence>
<feature type="domain" description="Protein kinase" evidence="8">
    <location>
        <begin position="9"/>
        <end position="274"/>
    </location>
</feature>
<dbReference type="PANTHER" id="PTHR24348">
    <property type="entry name" value="SERINE/THREONINE-PROTEIN KINASE UNC-51-RELATED"/>
    <property type="match status" value="1"/>
</dbReference>
<feature type="binding site" evidence="6">
    <location>
        <position position="39"/>
    </location>
    <ligand>
        <name>ATP</name>
        <dbReference type="ChEBI" id="CHEBI:30616"/>
    </ligand>
</feature>
<keyword evidence="4" id="KW-0418">Kinase</keyword>
<keyword evidence="10" id="KW-1185">Reference proteome</keyword>
<dbReference type="FunFam" id="3.30.200.20:FF:000149">
    <property type="entry name" value="serine/threonine-protein kinase unc-51 isoform X1"/>
    <property type="match status" value="1"/>
</dbReference>
<keyword evidence="2" id="KW-0808">Transferase</keyword>
<organism evidence="9 10">
    <name type="scientific">Pinctada imbricata</name>
    <name type="common">Atlantic pearl-oyster</name>
    <name type="synonym">Pinctada martensii</name>
    <dbReference type="NCBI Taxonomy" id="66713"/>
    <lineage>
        <taxon>Eukaryota</taxon>
        <taxon>Metazoa</taxon>
        <taxon>Spiralia</taxon>
        <taxon>Lophotrochozoa</taxon>
        <taxon>Mollusca</taxon>
        <taxon>Bivalvia</taxon>
        <taxon>Autobranchia</taxon>
        <taxon>Pteriomorphia</taxon>
        <taxon>Pterioida</taxon>
        <taxon>Pterioidea</taxon>
        <taxon>Pteriidae</taxon>
        <taxon>Pinctada</taxon>
    </lineage>
</organism>
<feature type="compositionally biased region" description="Polar residues" evidence="7">
    <location>
        <begin position="529"/>
        <end position="557"/>
    </location>
</feature>
<dbReference type="GO" id="GO:0034045">
    <property type="term" value="C:phagophore assembly site membrane"/>
    <property type="evidence" value="ECO:0007669"/>
    <property type="project" value="TreeGrafter"/>
</dbReference>
<dbReference type="GO" id="GO:0005524">
    <property type="term" value="F:ATP binding"/>
    <property type="evidence" value="ECO:0007669"/>
    <property type="project" value="UniProtKB-UniRule"/>
</dbReference>
<dbReference type="Pfam" id="PF21127">
    <property type="entry name" value="ATG1-like_MIT2"/>
    <property type="match status" value="1"/>
</dbReference>
<dbReference type="InterPro" id="IPR022708">
    <property type="entry name" value="Atg1-like_tMIT"/>
</dbReference>
<dbReference type="PANTHER" id="PTHR24348:SF22">
    <property type="entry name" value="NON-SPECIFIC SERINE_THREONINE PROTEIN KINASE"/>
    <property type="match status" value="1"/>
</dbReference>
<evidence type="ECO:0000256" key="5">
    <source>
        <dbReference type="ARBA" id="ARBA00022840"/>
    </source>
</evidence>
<evidence type="ECO:0000256" key="2">
    <source>
        <dbReference type="ARBA" id="ARBA00022679"/>
    </source>
</evidence>
<protein>
    <recommendedName>
        <fullName evidence="1">non-specific serine/threonine protein kinase</fullName>
        <ecNumber evidence="1">2.7.11.1</ecNumber>
    </recommendedName>
</protein>
<dbReference type="AlphaFoldDB" id="A0AA88XGR5"/>
<dbReference type="InterPro" id="IPR048941">
    <property type="entry name" value="ATG1-like_MIT2"/>
</dbReference>
<feature type="region of interest" description="Disordered" evidence="7">
    <location>
        <begin position="418"/>
        <end position="442"/>
    </location>
</feature>
<dbReference type="GO" id="GO:0004674">
    <property type="term" value="F:protein serine/threonine kinase activity"/>
    <property type="evidence" value="ECO:0007669"/>
    <property type="project" value="UniProtKB-EC"/>
</dbReference>
<dbReference type="GO" id="GO:0005776">
    <property type="term" value="C:autophagosome"/>
    <property type="evidence" value="ECO:0007669"/>
    <property type="project" value="TreeGrafter"/>
</dbReference>
<dbReference type="GO" id="GO:0010508">
    <property type="term" value="P:positive regulation of autophagy"/>
    <property type="evidence" value="ECO:0007669"/>
    <property type="project" value="TreeGrafter"/>
</dbReference>
<dbReference type="GO" id="GO:0061709">
    <property type="term" value="P:reticulophagy"/>
    <property type="evidence" value="ECO:0007669"/>
    <property type="project" value="TreeGrafter"/>
</dbReference>
<dbReference type="GO" id="GO:0048675">
    <property type="term" value="P:axon extension"/>
    <property type="evidence" value="ECO:0007669"/>
    <property type="project" value="TreeGrafter"/>
</dbReference>
<dbReference type="InterPro" id="IPR045269">
    <property type="entry name" value="Atg1-like"/>
</dbReference>
<dbReference type="PROSITE" id="PS50011">
    <property type="entry name" value="PROTEIN_KINASE_DOM"/>
    <property type="match status" value="1"/>
</dbReference>
<dbReference type="InterPro" id="IPR000719">
    <property type="entry name" value="Prot_kinase_dom"/>
</dbReference>
<accession>A0AA88XGR5</accession>
<feature type="region of interest" description="Disordered" evidence="7">
    <location>
        <begin position="341"/>
        <end position="381"/>
    </location>
</feature>
<dbReference type="GO" id="GO:0042594">
    <property type="term" value="P:response to starvation"/>
    <property type="evidence" value="ECO:0007669"/>
    <property type="project" value="TreeGrafter"/>
</dbReference>
<dbReference type="InterPro" id="IPR008271">
    <property type="entry name" value="Ser/Thr_kinase_AS"/>
</dbReference>
<dbReference type="InterPro" id="IPR017441">
    <property type="entry name" value="Protein_kinase_ATP_BS"/>
</dbReference>
<name>A0AA88XGR5_PINIB</name>
<dbReference type="Pfam" id="PF12063">
    <property type="entry name" value="ATG1-like_MIT1"/>
    <property type="match status" value="1"/>
</dbReference>
<evidence type="ECO:0000256" key="3">
    <source>
        <dbReference type="ARBA" id="ARBA00022741"/>
    </source>
</evidence>
<feature type="region of interest" description="Disordered" evidence="7">
    <location>
        <begin position="280"/>
        <end position="325"/>
    </location>
</feature>
<evidence type="ECO:0000259" key="8">
    <source>
        <dbReference type="PROSITE" id="PS50011"/>
    </source>
</evidence>
<dbReference type="PROSITE" id="PS00107">
    <property type="entry name" value="PROTEIN_KINASE_ATP"/>
    <property type="match status" value="1"/>
</dbReference>
<evidence type="ECO:0000313" key="10">
    <source>
        <dbReference type="Proteomes" id="UP001186944"/>
    </source>
</evidence>
<evidence type="ECO:0000256" key="1">
    <source>
        <dbReference type="ARBA" id="ARBA00012513"/>
    </source>
</evidence>
<dbReference type="Gene3D" id="1.10.510.10">
    <property type="entry name" value="Transferase(Phosphotransferase) domain 1"/>
    <property type="match status" value="1"/>
</dbReference>
<gene>
    <name evidence="9" type="ORF">FSP39_023107</name>
</gene>
<dbReference type="CDD" id="cd14120">
    <property type="entry name" value="STKc_ULK1_2-like"/>
    <property type="match status" value="1"/>
</dbReference>
<dbReference type="Gene3D" id="3.30.200.20">
    <property type="entry name" value="Phosphorylase Kinase, domain 1"/>
    <property type="match status" value="1"/>
</dbReference>
<comment type="caution">
    <text evidence="9">The sequence shown here is derived from an EMBL/GenBank/DDBJ whole genome shotgun (WGS) entry which is preliminary data.</text>
</comment>
<evidence type="ECO:0000256" key="7">
    <source>
        <dbReference type="SAM" id="MobiDB-lite"/>
    </source>
</evidence>
<dbReference type="EC" id="2.7.11.1" evidence="1"/>
<dbReference type="SMART" id="SM00220">
    <property type="entry name" value="S_TKc"/>
    <property type="match status" value="1"/>
</dbReference>
<dbReference type="EMBL" id="VSWD01000013">
    <property type="protein sequence ID" value="KAK3085030.1"/>
    <property type="molecule type" value="Genomic_DNA"/>
</dbReference>
<feature type="compositionally biased region" description="Basic and acidic residues" evidence="7">
    <location>
        <begin position="344"/>
        <end position="353"/>
    </location>
</feature>
<dbReference type="InterPro" id="IPR011009">
    <property type="entry name" value="Kinase-like_dom_sf"/>
</dbReference>
<dbReference type="Proteomes" id="UP001186944">
    <property type="component" value="Unassembled WGS sequence"/>
</dbReference>
<dbReference type="GO" id="GO:0005829">
    <property type="term" value="C:cytosol"/>
    <property type="evidence" value="ECO:0007669"/>
    <property type="project" value="TreeGrafter"/>
</dbReference>
<proteinExistence type="predicted"/>
<dbReference type="FunFam" id="1.10.510.10:FF:000493">
    <property type="entry name" value="serine/threonine-protein kinase unc-51 isoform X2"/>
    <property type="match status" value="1"/>
</dbReference>
<dbReference type="SUPFAM" id="SSF56112">
    <property type="entry name" value="Protein kinase-like (PK-like)"/>
    <property type="match status" value="1"/>
</dbReference>
<evidence type="ECO:0000313" key="9">
    <source>
        <dbReference type="EMBL" id="KAK3085030.1"/>
    </source>
</evidence>
<reference evidence="9" key="1">
    <citation type="submission" date="2019-08" db="EMBL/GenBank/DDBJ databases">
        <title>The improved chromosome-level genome for the pearl oyster Pinctada fucata martensii using PacBio sequencing and Hi-C.</title>
        <authorList>
            <person name="Zheng Z."/>
        </authorList>
    </citation>
    <scope>NUCLEOTIDE SEQUENCE</scope>
    <source>
        <strain evidence="9">ZZ-2019</strain>
        <tissue evidence="9">Adductor muscle</tissue>
    </source>
</reference>
<dbReference type="PROSITE" id="PS00108">
    <property type="entry name" value="PROTEIN_KINASE_ST"/>
    <property type="match status" value="1"/>
</dbReference>
<keyword evidence="5 6" id="KW-0067">ATP-binding</keyword>
<evidence type="ECO:0000256" key="4">
    <source>
        <dbReference type="ARBA" id="ARBA00022777"/>
    </source>
</evidence>
<keyword evidence="3 6" id="KW-0547">Nucleotide-binding</keyword>
<feature type="region of interest" description="Disordered" evidence="7">
    <location>
        <begin position="490"/>
        <end position="604"/>
    </location>
</feature>
<dbReference type="GO" id="GO:0034727">
    <property type="term" value="P:piecemeal microautophagy of the nucleus"/>
    <property type="evidence" value="ECO:0007669"/>
    <property type="project" value="TreeGrafter"/>
</dbReference>
<dbReference type="GO" id="GO:0000422">
    <property type="term" value="P:autophagy of mitochondrion"/>
    <property type="evidence" value="ECO:0007669"/>
    <property type="project" value="TreeGrafter"/>
</dbReference>